<dbReference type="GO" id="GO:0006508">
    <property type="term" value="P:proteolysis"/>
    <property type="evidence" value="ECO:0007669"/>
    <property type="project" value="UniProtKB-KW"/>
</dbReference>
<feature type="signal peptide" evidence="7">
    <location>
        <begin position="1"/>
        <end position="27"/>
    </location>
</feature>
<evidence type="ECO:0000256" key="1">
    <source>
        <dbReference type="ARBA" id="ARBA00009431"/>
    </source>
</evidence>
<dbReference type="PANTHER" id="PTHR11802:SF502">
    <property type="entry name" value="LYSOSOMAL PROTECTIVE PROTEIN"/>
    <property type="match status" value="1"/>
</dbReference>
<dbReference type="InterPro" id="IPR018202">
    <property type="entry name" value="Ser_caboxypep_ser_AS"/>
</dbReference>
<comment type="subunit">
    <text evidence="6">Heterodimer of a 32 kDa chain and a 20 kDa chain; disulfide-linked.</text>
</comment>
<evidence type="ECO:0000256" key="4">
    <source>
        <dbReference type="ARBA" id="ARBA00022801"/>
    </source>
</evidence>
<keyword evidence="3 7" id="KW-0645">Protease</keyword>
<organism evidence="8 9">
    <name type="scientific">Eschrichtius robustus</name>
    <name type="common">California gray whale</name>
    <name type="synonym">Eschrichtius gibbosus</name>
    <dbReference type="NCBI Taxonomy" id="9764"/>
    <lineage>
        <taxon>Eukaryota</taxon>
        <taxon>Metazoa</taxon>
        <taxon>Chordata</taxon>
        <taxon>Craniata</taxon>
        <taxon>Vertebrata</taxon>
        <taxon>Euteleostomi</taxon>
        <taxon>Mammalia</taxon>
        <taxon>Eutheria</taxon>
        <taxon>Laurasiatheria</taxon>
        <taxon>Artiodactyla</taxon>
        <taxon>Whippomorpha</taxon>
        <taxon>Cetacea</taxon>
        <taxon>Mysticeti</taxon>
        <taxon>Eschrichtiidae</taxon>
        <taxon>Eschrichtius</taxon>
    </lineage>
</organism>
<keyword evidence="2 7" id="KW-0121">Carboxypeptidase</keyword>
<dbReference type="Pfam" id="PF00450">
    <property type="entry name" value="Peptidase_S10"/>
    <property type="match status" value="2"/>
</dbReference>
<feature type="chain" id="PRO_5044046364" description="Carboxypeptidase" evidence="7">
    <location>
        <begin position="28"/>
        <end position="588"/>
    </location>
</feature>
<reference evidence="8 9" key="1">
    <citation type="submission" date="2022-11" db="EMBL/GenBank/DDBJ databases">
        <title>Whole genome sequence of Eschrichtius robustus ER-17-0199.</title>
        <authorList>
            <person name="Bruniche-Olsen A."/>
            <person name="Black A.N."/>
            <person name="Fields C.J."/>
            <person name="Walden K."/>
            <person name="Dewoody J.A."/>
        </authorList>
    </citation>
    <scope>NUCLEOTIDE SEQUENCE [LARGE SCALE GENOMIC DNA]</scope>
    <source>
        <strain evidence="8">ER-17-0199</strain>
        <tissue evidence="8">Blubber</tissue>
    </source>
</reference>
<dbReference type="FunFam" id="3.40.50.1820:FF:000335">
    <property type="entry name" value="Carboxypeptidase"/>
    <property type="match status" value="1"/>
</dbReference>
<sequence>MQMVRAALSPPFILPLLLLSWAPRSEAAPDQDEIQYLPGLAKQPSFRQYSGYLRGSGSKHLHYWSAALPPRAGFVESQKDPKSSPVVLWLNGGPGCSSLDGLLTEHGPFLVSGKQLSNPCWLSGLSHLFPPQIQPDGATLEYNPYSWNLIANVLYLESPAGVGFSYSDDKSYATNDTEVAQSNFEALKDFFGLFPEYKDNELFLTGESYAGVYIPTLAVLVMQDPSMNLQGLAVGNGLSCYEQNDNSLVYFAYYHGLLGNRLWSSLQTHCCSQNKCNFYDNKDPECVTNLQEVSHIVGSSGLNVYNLYAPCAGGVPSHPRWALPCVPWANPSPIWRLRHSSPDLACRYEKDAVVIQDLGNIFTRLPPKRMWRQALLHYAGKVRLDPPCTNTTAASTYLNYPLVRKALHIPKQLPHWDVCNFLVNIQYRRLYQTMCSQYLKLLAAQVSGGSTAGSTSSLRTLEQCGEAGAPSGRHSGQGKLKLQEVKSLALGPVVSRKYRILLYNGDVDMACNFMGDEWFVDSLNQKMEVQRRPWLVDYGDGGEQIAGFVKEFSHIAFLTIKGAGHMVPTDKPQAALTMFSRFLNKQPY</sequence>
<dbReference type="GO" id="GO:1904715">
    <property type="term" value="P:negative regulation of chaperone-mediated autophagy"/>
    <property type="evidence" value="ECO:0007669"/>
    <property type="project" value="UniProtKB-ARBA"/>
</dbReference>
<evidence type="ECO:0000256" key="6">
    <source>
        <dbReference type="ARBA" id="ARBA00061741"/>
    </source>
</evidence>
<dbReference type="InterPro" id="IPR001563">
    <property type="entry name" value="Peptidase_S10"/>
</dbReference>
<dbReference type="PRINTS" id="PR00724">
    <property type="entry name" value="CRBOXYPTASEC"/>
</dbReference>
<comment type="function">
    <text evidence="5">Protective protein appears to be essential for both the activity of beta-galactosidase and neuraminidase, it associates with these enzymes and exerts a protective function necessary for their stability and activity. This protein is also a carboxypeptidase and can deamidate tachykinins.</text>
</comment>
<dbReference type="EMBL" id="JAIQCJ010001881">
    <property type="protein sequence ID" value="KAJ8787106.1"/>
    <property type="molecule type" value="Genomic_DNA"/>
</dbReference>
<dbReference type="GO" id="GO:0031647">
    <property type="term" value="P:regulation of protein stability"/>
    <property type="evidence" value="ECO:0007669"/>
    <property type="project" value="UniProtKB-ARBA"/>
</dbReference>
<comment type="caution">
    <text evidence="8">The sequence shown here is derived from an EMBL/GenBank/DDBJ whole genome shotgun (WGS) entry which is preliminary data.</text>
</comment>
<evidence type="ECO:0000313" key="8">
    <source>
        <dbReference type="EMBL" id="KAJ8787106.1"/>
    </source>
</evidence>
<dbReference type="Gene3D" id="3.40.50.1820">
    <property type="entry name" value="alpha/beta hydrolase"/>
    <property type="match status" value="3"/>
</dbReference>
<name>A0AB34H2U7_ESCRO</name>
<evidence type="ECO:0000256" key="3">
    <source>
        <dbReference type="ARBA" id="ARBA00022670"/>
    </source>
</evidence>
<proteinExistence type="inferred from homology"/>
<comment type="similarity">
    <text evidence="1 7">Belongs to the peptidase S10 family.</text>
</comment>
<dbReference type="GO" id="GO:0004185">
    <property type="term" value="F:serine-type carboxypeptidase activity"/>
    <property type="evidence" value="ECO:0007669"/>
    <property type="project" value="UniProtKB-UniRule"/>
</dbReference>
<keyword evidence="7" id="KW-0732">Signal</keyword>
<gene>
    <name evidence="8" type="ORF">J1605_023138</name>
</gene>
<evidence type="ECO:0000256" key="5">
    <source>
        <dbReference type="ARBA" id="ARBA00054649"/>
    </source>
</evidence>
<dbReference type="Proteomes" id="UP001159641">
    <property type="component" value="Unassembled WGS sequence"/>
</dbReference>
<dbReference type="PANTHER" id="PTHR11802">
    <property type="entry name" value="SERINE PROTEASE FAMILY S10 SERINE CARBOXYPEPTIDASE"/>
    <property type="match status" value="1"/>
</dbReference>
<dbReference type="SUPFAM" id="SSF53474">
    <property type="entry name" value="alpha/beta-Hydrolases"/>
    <property type="match status" value="2"/>
</dbReference>
<accession>A0AB34H2U7</accession>
<evidence type="ECO:0000256" key="7">
    <source>
        <dbReference type="RuleBase" id="RU361156"/>
    </source>
</evidence>
<keyword evidence="4 7" id="KW-0378">Hydrolase</keyword>
<dbReference type="PROSITE" id="PS00131">
    <property type="entry name" value="CARBOXYPEPT_SER_SER"/>
    <property type="match status" value="1"/>
</dbReference>
<keyword evidence="9" id="KW-1185">Reference proteome</keyword>
<protein>
    <recommendedName>
        <fullName evidence="7">Carboxypeptidase</fullName>
        <ecNumber evidence="7">3.4.16.-</ecNumber>
    </recommendedName>
</protein>
<dbReference type="PROSITE" id="PS00560">
    <property type="entry name" value="CARBOXYPEPT_SER_HIS"/>
    <property type="match status" value="1"/>
</dbReference>
<evidence type="ECO:0000313" key="9">
    <source>
        <dbReference type="Proteomes" id="UP001159641"/>
    </source>
</evidence>
<dbReference type="AlphaFoldDB" id="A0AB34H2U7"/>
<dbReference type="EC" id="3.4.16.-" evidence="7"/>
<evidence type="ECO:0000256" key="2">
    <source>
        <dbReference type="ARBA" id="ARBA00022645"/>
    </source>
</evidence>
<dbReference type="InterPro" id="IPR033124">
    <property type="entry name" value="Ser_caboxypep_his_AS"/>
</dbReference>
<dbReference type="InterPro" id="IPR029058">
    <property type="entry name" value="AB_hydrolase_fold"/>
</dbReference>